<feature type="compositionally biased region" description="Polar residues" evidence="1">
    <location>
        <begin position="748"/>
        <end position="764"/>
    </location>
</feature>
<protein>
    <recommendedName>
        <fullName evidence="4">HbrB-like protein</fullName>
    </recommendedName>
</protein>
<feature type="compositionally biased region" description="Polar residues" evidence="1">
    <location>
        <begin position="77"/>
        <end position="86"/>
    </location>
</feature>
<dbReference type="AlphaFoldDB" id="A0A4U0UC40"/>
<feature type="compositionally biased region" description="Polar residues" evidence="1">
    <location>
        <begin position="710"/>
        <end position="725"/>
    </location>
</feature>
<accession>A0A4U0UC40</accession>
<dbReference type="PANTHER" id="PTHR32428:SF2">
    <property type="entry name" value="TARGET OF RAPAMYCIN COMPLEX 2 SUBUNIT BIT61-RELATED"/>
    <property type="match status" value="1"/>
</dbReference>
<dbReference type="GO" id="GO:0031932">
    <property type="term" value="C:TORC2 complex"/>
    <property type="evidence" value="ECO:0007669"/>
    <property type="project" value="TreeGrafter"/>
</dbReference>
<evidence type="ECO:0000313" key="3">
    <source>
        <dbReference type="Proteomes" id="UP000308549"/>
    </source>
</evidence>
<keyword evidence="3" id="KW-1185">Reference proteome</keyword>
<feature type="compositionally biased region" description="Polar residues" evidence="1">
    <location>
        <begin position="173"/>
        <end position="193"/>
    </location>
</feature>
<comment type="caution">
    <text evidence="2">The sequence shown here is derived from an EMBL/GenBank/DDBJ whole genome shotgun (WGS) entry which is preliminary data.</text>
</comment>
<feature type="compositionally biased region" description="Low complexity" evidence="1">
    <location>
        <begin position="24"/>
        <end position="40"/>
    </location>
</feature>
<feature type="region of interest" description="Disordered" evidence="1">
    <location>
        <begin position="1"/>
        <end position="116"/>
    </location>
</feature>
<sequence>MSNNLPPLRPPPRPHTPSGHRSRSSPSQSSVRSDDSGLSTTSEESGPMPPPPVVHRRSPYAQHAAPVRPATSGGAPLSSQSTSSLHTMPRQAYRTSVDVPGGTTSPNMPGPAFGHRARQHSQGFFEPSLPHALAQSSGLSASRIAAQAAMHHVSPPASAAQEHKRSYPGLAPINTTGQTHRQPSATQSPSVSSAGGLPYSNGTLGGSRLAATSAANAAFPNGRSPLPSPNALTSQHAQPPFPAPPADKEPKSKSSKMKLFSKPKNLSLSKEKEAKIAPAGPSPSKNSISSNLLRSGFASASTTSLLDPGIPSSASSLYSSVNASTSTLTPATTEREKEKRHHFLSRQKHKLKDEPSQLALSSAHSNSQPTNPEKPQPLYSFTPDSPGPNSFSKSMSGFDLRHGGRALREKKKEEKAAAAAAKLDLNLTPVMSNTSLPGPIEQHVGPSQYDTSMGPPSSTSAGVFSFGPDATPLASAQAFSSIGVQMGLPGLGPDDAWPLLKARLLNLFSGEDLRTPIEDFNMLVNVHIRRCIQRRSPVVLIEDLRELLQTGFKSLSQTLRGVPEDRLVTKLVDMWSSVYGTIMPFLQAVFLPLDLEFKGRGVIMTVREAQDFWGAMPESLKSDERPSSAGGTARLPTLGEELDVRRITLIVFRDTVILPRHESLTAIFSRLSINSINAATSPDPGADGNGRRHARSDPATTGAERPGTAGSLSPNLSSFNSQGSTLMDAASSSSGGGGFSLAGRSRATSNTSAGSFGTSLPHISSPLSVPGTTTAFSRTTTPLSPPLAMTDPTKITETVAGMLQCLYVLASCQTGDVGQGVVERLTEALKYNWLGRGRTGRDRRGWVGMKQPSGQRVGLVTA</sequence>
<organism evidence="2 3">
    <name type="scientific">Salinomyces thailandicus</name>
    <dbReference type="NCBI Taxonomy" id="706561"/>
    <lineage>
        <taxon>Eukaryota</taxon>
        <taxon>Fungi</taxon>
        <taxon>Dikarya</taxon>
        <taxon>Ascomycota</taxon>
        <taxon>Pezizomycotina</taxon>
        <taxon>Dothideomycetes</taxon>
        <taxon>Dothideomycetidae</taxon>
        <taxon>Mycosphaerellales</taxon>
        <taxon>Teratosphaeriaceae</taxon>
        <taxon>Salinomyces</taxon>
    </lineage>
</organism>
<feature type="compositionally biased region" description="Basic residues" evidence="1">
    <location>
        <begin position="338"/>
        <end position="350"/>
    </location>
</feature>
<name>A0A4U0UC40_9PEZI</name>
<dbReference type="Pfam" id="PF08539">
    <property type="entry name" value="HbrB"/>
    <property type="match status" value="1"/>
</dbReference>
<gene>
    <name evidence="2" type="ORF">B0A50_01060</name>
</gene>
<feature type="region of interest" description="Disordered" evidence="1">
    <location>
        <begin position="147"/>
        <end position="199"/>
    </location>
</feature>
<feature type="compositionally biased region" description="Polar residues" evidence="1">
    <location>
        <begin position="358"/>
        <end position="373"/>
    </location>
</feature>
<dbReference type="PANTHER" id="PTHR32428">
    <property type="entry name" value="TARGET OF RAPAMYCIN COMPLEX 2 SUBUNIT BIT61-RELATED"/>
    <property type="match status" value="1"/>
</dbReference>
<evidence type="ECO:0000256" key="1">
    <source>
        <dbReference type="SAM" id="MobiDB-lite"/>
    </source>
</evidence>
<dbReference type="GO" id="GO:0038203">
    <property type="term" value="P:TORC2 signaling"/>
    <property type="evidence" value="ECO:0007669"/>
    <property type="project" value="TreeGrafter"/>
</dbReference>
<proteinExistence type="predicted"/>
<dbReference type="Proteomes" id="UP000308549">
    <property type="component" value="Unassembled WGS sequence"/>
</dbReference>
<feature type="compositionally biased region" description="Low complexity" evidence="1">
    <location>
        <begin position="312"/>
        <end position="326"/>
    </location>
</feature>
<feature type="region of interest" description="Disordered" evidence="1">
    <location>
        <begin position="218"/>
        <end position="399"/>
    </location>
</feature>
<dbReference type="OrthoDB" id="2290221at2759"/>
<evidence type="ECO:0008006" key="4">
    <source>
        <dbReference type="Google" id="ProtNLM"/>
    </source>
</evidence>
<evidence type="ECO:0000313" key="2">
    <source>
        <dbReference type="EMBL" id="TKA32834.1"/>
    </source>
</evidence>
<feature type="compositionally biased region" description="Polar residues" evidence="1">
    <location>
        <begin position="283"/>
        <end position="305"/>
    </location>
</feature>
<feature type="region of interest" description="Disordered" evidence="1">
    <location>
        <begin position="679"/>
        <end position="764"/>
    </location>
</feature>
<reference evidence="2 3" key="1">
    <citation type="submission" date="2017-03" db="EMBL/GenBank/DDBJ databases">
        <title>Genomes of endolithic fungi from Antarctica.</title>
        <authorList>
            <person name="Coleine C."/>
            <person name="Masonjones S."/>
            <person name="Stajich J.E."/>
        </authorList>
    </citation>
    <scope>NUCLEOTIDE SEQUENCE [LARGE SCALE GENOMIC DNA]</scope>
    <source>
        <strain evidence="2 3">CCFEE 6315</strain>
    </source>
</reference>
<dbReference type="InterPro" id="IPR013745">
    <property type="entry name" value="Bit61/PRR5"/>
</dbReference>
<dbReference type="EMBL" id="NAJL01000004">
    <property type="protein sequence ID" value="TKA32834.1"/>
    <property type="molecule type" value="Genomic_DNA"/>
</dbReference>